<dbReference type="SMART" id="SM00609">
    <property type="entry name" value="VIT"/>
    <property type="match status" value="1"/>
</dbReference>
<dbReference type="OrthoDB" id="1729737at2759"/>
<protein>
    <recommendedName>
        <fullName evidence="5">von willebrand domain-containing protein</fullName>
    </recommendedName>
</protein>
<dbReference type="HOGENOM" id="CLU_261370_0_0_1"/>
<evidence type="ECO:0000313" key="4">
    <source>
        <dbReference type="Proteomes" id="UP000022910"/>
    </source>
</evidence>
<dbReference type="InterPro" id="IPR002035">
    <property type="entry name" value="VWF_A"/>
</dbReference>
<proteinExistence type="predicted"/>
<dbReference type="SUPFAM" id="SSF53300">
    <property type="entry name" value="vWA-like"/>
    <property type="match status" value="1"/>
</dbReference>
<dbReference type="Pfam" id="PF08487">
    <property type="entry name" value="VIT"/>
    <property type="match status" value="1"/>
</dbReference>
<comment type="caution">
    <text evidence="3">The sequence shown here is derived from an EMBL/GenBank/DDBJ whole genome shotgun (WGS) entry which is preliminary data.</text>
</comment>
<feature type="domain" description="VIT" evidence="2">
    <location>
        <begin position="2"/>
        <end position="130"/>
    </location>
</feature>
<evidence type="ECO:0000313" key="3">
    <source>
        <dbReference type="EMBL" id="EXX77265.1"/>
    </source>
</evidence>
<dbReference type="Pfam" id="PF13768">
    <property type="entry name" value="VWA_3"/>
    <property type="match status" value="1"/>
</dbReference>
<evidence type="ECO:0000259" key="2">
    <source>
        <dbReference type="PROSITE" id="PS51468"/>
    </source>
</evidence>
<dbReference type="PROSITE" id="PS51468">
    <property type="entry name" value="VIT"/>
    <property type="match status" value="1"/>
</dbReference>
<dbReference type="Gene3D" id="3.40.50.410">
    <property type="entry name" value="von Willebrand factor, type A domain"/>
    <property type="match status" value="1"/>
</dbReference>
<dbReference type="SMART" id="SM00327">
    <property type="entry name" value="VWA"/>
    <property type="match status" value="1"/>
</dbReference>
<accession>A0A015KCH5</accession>
<keyword evidence="4" id="KW-1185">Reference proteome</keyword>
<organism evidence="3 4">
    <name type="scientific">Rhizophagus irregularis (strain DAOM 197198w)</name>
    <name type="common">Glomus intraradices</name>
    <dbReference type="NCBI Taxonomy" id="1432141"/>
    <lineage>
        <taxon>Eukaryota</taxon>
        <taxon>Fungi</taxon>
        <taxon>Fungi incertae sedis</taxon>
        <taxon>Mucoromycota</taxon>
        <taxon>Glomeromycotina</taxon>
        <taxon>Glomeromycetes</taxon>
        <taxon>Glomerales</taxon>
        <taxon>Glomeraceae</taxon>
        <taxon>Rhizophagus</taxon>
    </lineage>
</organism>
<sequence>MSFGLTYSHYNRLLPVSLQNVSAEAYVVDMIAEVKITQTYKNVETDVIKATYKFPINESAAVCVFEAEIDGKKVQGVVKEAQEAIIEYNDMNEKGHGAYLLEERHADIFECSIGSILPGQIVIIKFSYVVELKHDEETEKNRFVLPTAIAPKYGIDRNIHNQEFVGFGVSSFVKPELSLLIECKMTSVITNIESPSHFISCEININGNPKISRITLGEQINYLDKDFVMIIKSLGLDQPRAFIEHDPEKDTKCLMLTLVPKFAVNPVLTELIFIVDRSESMNGSSIKKASSALELLLRSLPEDCYFNIVSFGERFDPLFKQSEPNSPSSLSTALLLVRTMMENYGGKEIYQVLKWVFENKRTNIPTAVFLITDGNVWNVGEISELVKNNVKKYEDDLRLFVLGIGSNVSTNLVESLARAGKGYAQFVTDTEKMDKKLLGMLKNGTKSPIKDYQINWSDDVNVIDDSSEDSSEDSDTKIKDKPIISFFNDDEISSSEQSLNYDFVDNIVVRQAPYEIPQIYSGVRFIIYCMMPKDFTAKKSILLSAMSQNGPMKLEIPVDPIVLKGSKIHTLAARKLIQTLEDGTSYIHNHPKFRGKPVPASIIRKQIVTLGKTFNLVSKYTSFIAVDERNKANEEKENIDKVILFKKIGPNQWITKQSEATTQFGATTQAYPSLFRPATTQMPVFGFGAAVTQASAFGRFGATTTQALPSGTIGFGAAIQSSTVGGFGFGTPITQASPFGVTTQVFGLGTATTKSSAIGGFGFGTPITQVLPFGTVAPAFGFGATATTQALPSGPVAPAFGFGAATISSGGLASGGFGVQPSGFGFKANTPSGGFGVSPSQPSGLGFGVAATQLPSFSSINQSWFGNRQSPVYGGFQTQPTFDGINGIPNQPVFGGINSVHPQPSYAFAQSQPVYGGFGFAQTAANFGGFGLAQPSSANLFQHLEDLEYSHQDLPSGLGFGVAATQLPSFSSINQSWFGNRQSPVYGGFQTQPTFDGINGIPNQPVFGGINSVHPQPSYAFAQSQPVYGGFGFAQTAANFGGFGLAQPSSANLFQPQSAFGSFHLPQPQLIQPQPLLGNFATQIPQNALPYNLNMQNPIPFGFNTPTTTLSLFDSLNITSSISPLFVLPSPTSKFAFLNNLITSSGLSIIGTTPTTLQTNNNTINFFETKKELREGSTLTTMITNNDNKKFDPRIASFDGLMTFLKFQSFDGIFRPTLQFYSFFNENNPMKDKPSEYDDESWCTSVSIAYLEIVIWKDFKQECEMCFEKANRALKKLMKSDNIKEILDKAKDWINKWSIKKE</sequence>
<evidence type="ECO:0008006" key="5">
    <source>
        <dbReference type="Google" id="ProtNLM"/>
    </source>
</evidence>
<dbReference type="PROSITE" id="PS50234">
    <property type="entry name" value="VWFA"/>
    <property type="match status" value="1"/>
</dbReference>
<gene>
    <name evidence="3" type="ORF">RirG_025390</name>
</gene>
<dbReference type="PANTHER" id="PTHR45737:SF6">
    <property type="entry name" value="VON WILLEBRAND FACTOR A DOMAIN-CONTAINING PROTEIN 5A"/>
    <property type="match status" value="1"/>
</dbReference>
<dbReference type="STRING" id="1432141.A0A015KCH5"/>
<dbReference type="EMBL" id="JEMT01011586">
    <property type="protein sequence ID" value="EXX77265.1"/>
    <property type="molecule type" value="Genomic_DNA"/>
</dbReference>
<dbReference type="InterPro" id="IPR013694">
    <property type="entry name" value="VIT"/>
</dbReference>
<feature type="domain" description="VWFA" evidence="1">
    <location>
        <begin position="270"/>
        <end position="441"/>
    </location>
</feature>
<dbReference type="PANTHER" id="PTHR45737">
    <property type="entry name" value="VON WILLEBRAND FACTOR A DOMAIN-CONTAINING PROTEIN 5A"/>
    <property type="match status" value="1"/>
</dbReference>
<reference evidence="3 4" key="1">
    <citation type="submission" date="2014-02" db="EMBL/GenBank/DDBJ databases">
        <title>Single nucleus genome sequencing reveals high similarity among nuclei of an endomycorrhizal fungus.</title>
        <authorList>
            <person name="Lin K."/>
            <person name="Geurts R."/>
            <person name="Zhang Z."/>
            <person name="Limpens E."/>
            <person name="Saunders D.G."/>
            <person name="Mu D."/>
            <person name="Pang E."/>
            <person name="Cao H."/>
            <person name="Cha H."/>
            <person name="Lin T."/>
            <person name="Zhou Q."/>
            <person name="Shang Y."/>
            <person name="Li Y."/>
            <person name="Ivanov S."/>
            <person name="Sharma T."/>
            <person name="Velzen R.V."/>
            <person name="Ruijter N.D."/>
            <person name="Aanen D.K."/>
            <person name="Win J."/>
            <person name="Kamoun S."/>
            <person name="Bisseling T."/>
            <person name="Huang S."/>
        </authorList>
    </citation>
    <scope>NUCLEOTIDE SEQUENCE [LARGE SCALE GENOMIC DNA]</scope>
    <source>
        <strain evidence="4">DAOM197198w</strain>
    </source>
</reference>
<name>A0A015KCH5_RHIIW</name>
<dbReference type="InterPro" id="IPR036465">
    <property type="entry name" value="vWFA_dom_sf"/>
</dbReference>
<dbReference type="Proteomes" id="UP000022910">
    <property type="component" value="Unassembled WGS sequence"/>
</dbReference>
<evidence type="ECO:0000259" key="1">
    <source>
        <dbReference type="PROSITE" id="PS50234"/>
    </source>
</evidence>